<feature type="transmembrane region" description="Helical" evidence="5">
    <location>
        <begin position="248"/>
        <end position="273"/>
    </location>
</feature>
<feature type="transmembrane region" description="Helical" evidence="5">
    <location>
        <begin position="348"/>
        <end position="367"/>
    </location>
</feature>
<dbReference type="GO" id="GO:0016020">
    <property type="term" value="C:membrane"/>
    <property type="evidence" value="ECO:0007669"/>
    <property type="project" value="UniProtKB-SubCell"/>
</dbReference>
<keyword evidence="2 5" id="KW-0812">Transmembrane</keyword>
<dbReference type="InterPro" id="IPR050367">
    <property type="entry name" value="APC_superfamily"/>
</dbReference>
<dbReference type="PIRSF" id="PIRSF006060">
    <property type="entry name" value="AA_transporter"/>
    <property type="match status" value="1"/>
</dbReference>
<feature type="transmembrane region" description="Helical" evidence="5">
    <location>
        <begin position="32"/>
        <end position="52"/>
    </location>
</feature>
<feature type="transmembrane region" description="Helical" evidence="5">
    <location>
        <begin position="166"/>
        <end position="188"/>
    </location>
</feature>
<dbReference type="Pfam" id="PF00324">
    <property type="entry name" value="AA_permease"/>
    <property type="match status" value="1"/>
</dbReference>
<evidence type="ECO:0000259" key="6">
    <source>
        <dbReference type="Pfam" id="PF00324"/>
    </source>
</evidence>
<comment type="caution">
    <text evidence="7">The sequence shown here is derived from an EMBL/GenBank/DDBJ whole genome shotgun (WGS) entry which is preliminary data.</text>
</comment>
<evidence type="ECO:0000313" key="7">
    <source>
        <dbReference type="EMBL" id="PLT29415.1"/>
    </source>
</evidence>
<feature type="transmembrane region" description="Helical" evidence="5">
    <location>
        <begin position="208"/>
        <end position="227"/>
    </location>
</feature>
<evidence type="ECO:0000256" key="5">
    <source>
        <dbReference type="SAM" id="Phobius"/>
    </source>
</evidence>
<feature type="transmembrane region" description="Helical" evidence="5">
    <location>
        <begin position="293"/>
        <end position="313"/>
    </location>
</feature>
<evidence type="ECO:0000313" key="8">
    <source>
        <dbReference type="Proteomes" id="UP000234748"/>
    </source>
</evidence>
<feature type="transmembrane region" description="Helical" evidence="5">
    <location>
        <begin position="405"/>
        <end position="423"/>
    </location>
</feature>
<organism evidence="7 8">
    <name type="scientific">Peribacillus deserti</name>
    <dbReference type="NCBI Taxonomy" id="673318"/>
    <lineage>
        <taxon>Bacteria</taxon>
        <taxon>Bacillati</taxon>
        <taxon>Bacillota</taxon>
        <taxon>Bacilli</taxon>
        <taxon>Bacillales</taxon>
        <taxon>Bacillaceae</taxon>
        <taxon>Peribacillus</taxon>
    </lineage>
</organism>
<dbReference type="RefSeq" id="WP_101642999.1">
    <property type="nucleotide sequence ID" value="NZ_PGUY01000041.1"/>
</dbReference>
<accession>A0A2N5M4Z8</accession>
<feature type="domain" description="Amino acid permease/ SLC12A" evidence="6">
    <location>
        <begin position="58"/>
        <end position="441"/>
    </location>
</feature>
<dbReference type="OrthoDB" id="9762947at2"/>
<protein>
    <submittedName>
        <fullName evidence="7">Amino acid permease</fullName>
    </submittedName>
</protein>
<dbReference type="PANTHER" id="PTHR42770:SF16">
    <property type="entry name" value="AMINO ACID PERMEASE"/>
    <property type="match status" value="1"/>
</dbReference>
<feature type="transmembrane region" description="Helical" evidence="5">
    <location>
        <begin position="373"/>
        <end position="393"/>
    </location>
</feature>
<dbReference type="GO" id="GO:0055085">
    <property type="term" value="P:transmembrane transport"/>
    <property type="evidence" value="ECO:0007669"/>
    <property type="project" value="InterPro"/>
</dbReference>
<evidence type="ECO:0000256" key="4">
    <source>
        <dbReference type="ARBA" id="ARBA00023136"/>
    </source>
</evidence>
<keyword evidence="8" id="KW-1185">Reference proteome</keyword>
<evidence type="ECO:0000256" key="3">
    <source>
        <dbReference type="ARBA" id="ARBA00022989"/>
    </source>
</evidence>
<feature type="transmembrane region" description="Helical" evidence="5">
    <location>
        <begin position="58"/>
        <end position="78"/>
    </location>
</feature>
<feature type="transmembrane region" description="Helical" evidence="5">
    <location>
        <begin position="429"/>
        <end position="447"/>
    </location>
</feature>
<dbReference type="EMBL" id="PGUY01000041">
    <property type="protein sequence ID" value="PLT29415.1"/>
    <property type="molecule type" value="Genomic_DNA"/>
</dbReference>
<dbReference type="PANTHER" id="PTHR42770">
    <property type="entry name" value="AMINO ACID TRANSPORTER-RELATED"/>
    <property type="match status" value="1"/>
</dbReference>
<comment type="subcellular location">
    <subcellularLocation>
        <location evidence="1">Membrane</location>
        <topology evidence="1">Multi-pass membrane protein</topology>
    </subcellularLocation>
</comment>
<dbReference type="AlphaFoldDB" id="A0A2N5M4Z8"/>
<proteinExistence type="predicted"/>
<feature type="transmembrane region" description="Helical" evidence="5">
    <location>
        <begin position="137"/>
        <end position="154"/>
    </location>
</feature>
<sequence length="463" mass="50212">MAQAQLKTGTVPGTPGGGTNQELNRVLTFKDLLVYGMVFMVPIAPMGVYGMVSNESFGMVPLVYLVGIIAMVFTAFGYSQMSREFPVAGSVYSYVQRGLNPHIGFLAGWMILVDYILAPALLYAFGGIWINSLVPSIPIWVWVLAFVLFNTMVNGRGVALAAKTNFILLGIELIALLIFIGYAVKFVFIDGMGTGGLSLDPLFQSEHISLGFISTAASIAVLSFLGFDGISTLSEETKNPQKTVGKATVAALVILGLIFMVETYMAALIHPQYKGLDPDMGFFDIAKEAGGNFLYYLLILVNVVAVAIANALAAQSAISRILYSMSRDKLLPASGFFGKIHPRFKTPLNATVFVGVISLVVALSLSIETIIKFVNFGALTSFLLLNVTVFVYFFVKKKQRDTKGFFQYLLFPLCGFLIIGYVWSGFDKMTFVVGFSWLAVGVIVGAVKSKGYKEIPDSLKNLG</sequence>
<dbReference type="Proteomes" id="UP000234748">
    <property type="component" value="Unassembled WGS sequence"/>
</dbReference>
<evidence type="ECO:0000256" key="1">
    <source>
        <dbReference type="ARBA" id="ARBA00004141"/>
    </source>
</evidence>
<evidence type="ECO:0000256" key="2">
    <source>
        <dbReference type="ARBA" id="ARBA00022692"/>
    </source>
</evidence>
<feature type="transmembrane region" description="Helical" evidence="5">
    <location>
        <begin position="99"/>
        <end position="125"/>
    </location>
</feature>
<name>A0A2N5M4Z8_9BACI</name>
<dbReference type="Gene3D" id="1.20.1740.10">
    <property type="entry name" value="Amino acid/polyamine transporter I"/>
    <property type="match status" value="1"/>
</dbReference>
<reference evidence="7 8" key="1">
    <citation type="submission" date="2017-11" db="EMBL/GenBank/DDBJ databases">
        <title>Comparitive Functional Genomics of Dry Heat Resistant strains isolated from the Viking Spacecraft.</title>
        <authorList>
            <person name="Seuylemezian A."/>
            <person name="Cooper K."/>
            <person name="Vaishampayan P."/>
        </authorList>
    </citation>
    <scope>NUCLEOTIDE SEQUENCE [LARGE SCALE GENOMIC DNA]</scope>
    <source>
        <strain evidence="7 8">V1-29</strain>
    </source>
</reference>
<keyword evidence="3 5" id="KW-1133">Transmembrane helix</keyword>
<gene>
    <name evidence="7" type="ORF">CUU66_13400</name>
</gene>
<dbReference type="InterPro" id="IPR004841">
    <property type="entry name" value="AA-permease/SLC12A_dom"/>
</dbReference>
<keyword evidence="4 5" id="KW-0472">Membrane</keyword>